<keyword evidence="1" id="KW-1133">Transmembrane helix</keyword>
<accession>A0A561WRB4</accession>
<protein>
    <submittedName>
        <fullName evidence="3">Leader peptidase (Prepilin peptidase)/N-methyltransferase</fullName>
    </submittedName>
</protein>
<gene>
    <name evidence="3" type="ORF">FHX34_1011384</name>
</gene>
<name>A0A561WRB4_ACTTI</name>
<proteinExistence type="predicted"/>
<feature type="transmembrane region" description="Helical" evidence="1">
    <location>
        <begin position="95"/>
        <end position="115"/>
    </location>
</feature>
<dbReference type="Proteomes" id="UP000320239">
    <property type="component" value="Unassembled WGS sequence"/>
</dbReference>
<dbReference type="EMBL" id="VIWY01000001">
    <property type="protein sequence ID" value="TWG26400.1"/>
    <property type="molecule type" value="Genomic_DNA"/>
</dbReference>
<keyword evidence="1" id="KW-0472">Membrane</keyword>
<feature type="domain" description="Prepilin type IV endopeptidase peptidase" evidence="2">
    <location>
        <begin position="59"/>
        <end position="159"/>
    </location>
</feature>
<reference evidence="3 4" key="1">
    <citation type="submission" date="2019-06" db="EMBL/GenBank/DDBJ databases">
        <title>Sequencing the genomes of 1000 actinobacteria strains.</title>
        <authorList>
            <person name="Klenk H.-P."/>
        </authorList>
    </citation>
    <scope>NUCLEOTIDE SEQUENCE [LARGE SCALE GENOMIC DNA]</scope>
    <source>
        <strain evidence="3 4">DSM 43866</strain>
    </source>
</reference>
<keyword evidence="1" id="KW-0812">Transmembrane</keyword>
<dbReference type="Pfam" id="PF01478">
    <property type="entry name" value="Peptidase_A24"/>
    <property type="match status" value="1"/>
</dbReference>
<evidence type="ECO:0000259" key="2">
    <source>
        <dbReference type="Pfam" id="PF01478"/>
    </source>
</evidence>
<feature type="transmembrane region" description="Helical" evidence="1">
    <location>
        <begin position="127"/>
        <end position="150"/>
    </location>
</feature>
<dbReference type="GO" id="GO:0016020">
    <property type="term" value="C:membrane"/>
    <property type="evidence" value="ECO:0007669"/>
    <property type="project" value="InterPro"/>
</dbReference>
<evidence type="ECO:0000256" key="1">
    <source>
        <dbReference type="SAM" id="Phobius"/>
    </source>
</evidence>
<evidence type="ECO:0000313" key="3">
    <source>
        <dbReference type="EMBL" id="TWG26400.1"/>
    </source>
</evidence>
<evidence type="ECO:0000313" key="4">
    <source>
        <dbReference type="Proteomes" id="UP000320239"/>
    </source>
</evidence>
<dbReference type="GO" id="GO:0032259">
    <property type="term" value="P:methylation"/>
    <property type="evidence" value="ECO:0007669"/>
    <property type="project" value="UniProtKB-KW"/>
</dbReference>
<dbReference type="RefSeq" id="WP_239082205.1">
    <property type="nucleotide sequence ID" value="NZ_BOMX01000030.1"/>
</dbReference>
<comment type="caution">
    <text evidence="3">The sequence shown here is derived from an EMBL/GenBank/DDBJ whole genome shotgun (WGS) entry which is preliminary data.</text>
</comment>
<dbReference type="AlphaFoldDB" id="A0A561WRB4"/>
<sequence length="188" mass="18524">MSSALVILSSLFAGSFLVLLGRPPWPAPVSAAVVGAVLAARLGPVPQLPVLLLAGEVGVLLALADLRTLRLPDRLVATLALGGGLPLALLAPARIGAALVATVLVGGAYLGLALLPGRGLGLGDVKLGAALTLLLGLLGGWPAVLTGLAAAHLIGGLTAVFRLATRRGRVFPFGPALLLGALTGITAA</sequence>
<feature type="transmembrane region" description="Helical" evidence="1">
    <location>
        <begin position="47"/>
        <end position="64"/>
    </location>
</feature>
<dbReference type="GO" id="GO:0008168">
    <property type="term" value="F:methyltransferase activity"/>
    <property type="evidence" value="ECO:0007669"/>
    <property type="project" value="UniProtKB-KW"/>
</dbReference>
<dbReference type="InterPro" id="IPR000045">
    <property type="entry name" value="Prepilin_IV_endopep_pep"/>
</dbReference>
<keyword evidence="3" id="KW-0808">Transferase</keyword>
<keyword evidence="3" id="KW-0489">Methyltransferase</keyword>
<keyword evidence="4" id="KW-1185">Reference proteome</keyword>
<organism evidence="3 4">
    <name type="scientific">Actinoplanes teichomyceticus</name>
    <dbReference type="NCBI Taxonomy" id="1867"/>
    <lineage>
        <taxon>Bacteria</taxon>
        <taxon>Bacillati</taxon>
        <taxon>Actinomycetota</taxon>
        <taxon>Actinomycetes</taxon>
        <taxon>Micromonosporales</taxon>
        <taxon>Micromonosporaceae</taxon>
        <taxon>Actinoplanes</taxon>
    </lineage>
</organism>
<dbReference type="Gene3D" id="1.20.120.1220">
    <property type="match status" value="1"/>
</dbReference>
<dbReference type="GO" id="GO:0004190">
    <property type="term" value="F:aspartic-type endopeptidase activity"/>
    <property type="evidence" value="ECO:0007669"/>
    <property type="project" value="InterPro"/>
</dbReference>
<feature type="transmembrane region" description="Helical" evidence="1">
    <location>
        <begin position="170"/>
        <end position="187"/>
    </location>
</feature>